<feature type="domain" description="CTHRC1 C-terminal" evidence="1">
    <location>
        <begin position="30"/>
        <end position="80"/>
    </location>
</feature>
<sequence length="93" mass="10086">MSRGPRRAVGRVCGQDYALLSLHEPCCCVSVEGYCRGIPAGDVYVAWNVGDIVSGEGWEQSDHNVGDSWTGWMATVRIIVEEVDVESADTVIV</sequence>
<protein>
    <recommendedName>
        <fullName evidence="1">CTHRC1 C-terminal domain-containing protein</fullName>
    </recommendedName>
</protein>
<proteinExistence type="predicted"/>
<dbReference type="EMBL" id="JAODUO010001529">
    <property type="protein sequence ID" value="KAK2162296.1"/>
    <property type="molecule type" value="Genomic_DNA"/>
</dbReference>
<accession>A0AAD9NBP6</accession>
<dbReference type="AlphaFoldDB" id="A0AAD9NBP6"/>
<evidence type="ECO:0000259" key="1">
    <source>
        <dbReference type="Pfam" id="PF25815"/>
    </source>
</evidence>
<evidence type="ECO:0000313" key="3">
    <source>
        <dbReference type="Proteomes" id="UP001209878"/>
    </source>
</evidence>
<dbReference type="Proteomes" id="UP001209878">
    <property type="component" value="Unassembled WGS sequence"/>
</dbReference>
<comment type="caution">
    <text evidence="2">The sequence shown here is derived from an EMBL/GenBank/DDBJ whole genome shotgun (WGS) entry which is preliminary data.</text>
</comment>
<evidence type="ECO:0000313" key="2">
    <source>
        <dbReference type="EMBL" id="KAK2162296.1"/>
    </source>
</evidence>
<dbReference type="Pfam" id="PF25815">
    <property type="entry name" value="CTHRC1_C"/>
    <property type="match status" value="1"/>
</dbReference>
<dbReference type="InterPro" id="IPR057873">
    <property type="entry name" value="CTHRC1_C"/>
</dbReference>
<gene>
    <name evidence="2" type="ORF">NP493_1531g00023</name>
</gene>
<name>A0AAD9NBP6_RIDPI</name>
<organism evidence="2 3">
    <name type="scientific">Ridgeia piscesae</name>
    <name type="common">Tubeworm</name>
    <dbReference type="NCBI Taxonomy" id="27915"/>
    <lineage>
        <taxon>Eukaryota</taxon>
        <taxon>Metazoa</taxon>
        <taxon>Spiralia</taxon>
        <taxon>Lophotrochozoa</taxon>
        <taxon>Annelida</taxon>
        <taxon>Polychaeta</taxon>
        <taxon>Sedentaria</taxon>
        <taxon>Canalipalpata</taxon>
        <taxon>Sabellida</taxon>
        <taxon>Siboglinidae</taxon>
        <taxon>Ridgeia</taxon>
    </lineage>
</organism>
<reference evidence="2" key="1">
    <citation type="journal article" date="2023" name="Mol. Biol. Evol.">
        <title>Third-Generation Sequencing Reveals the Adaptive Role of the Epigenome in Three Deep-Sea Polychaetes.</title>
        <authorList>
            <person name="Perez M."/>
            <person name="Aroh O."/>
            <person name="Sun Y."/>
            <person name="Lan Y."/>
            <person name="Juniper S.K."/>
            <person name="Young C.R."/>
            <person name="Angers B."/>
            <person name="Qian P.Y."/>
        </authorList>
    </citation>
    <scope>NUCLEOTIDE SEQUENCE</scope>
    <source>
        <strain evidence="2">R07B-5</strain>
    </source>
</reference>
<keyword evidence="3" id="KW-1185">Reference proteome</keyword>